<name>A0ACC0BQW3_CATRO</name>
<evidence type="ECO:0000313" key="2">
    <source>
        <dbReference type="Proteomes" id="UP001060085"/>
    </source>
</evidence>
<dbReference type="EMBL" id="CM044702">
    <property type="protein sequence ID" value="KAI5675049.1"/>
    <property type="molecule type" value="Genomic_DNA"/>
</dbReference>
<dbReference type="Proteomes" id="UP001060085">
    <property type="component" value="Linkage Group LG02"/>
</dbReference>
<organism evidence="1 2">
    <name type="scientific">Catharanthus roseus</name>
    <name type="common">Madagascar periwinkle</name>
    <name type="synonym">Vinca rosea</name>
    <dbReference type="NCBI Taxonomy" id="4058"/>
    <lineage>
        <taxon>Eukaryota</taxon>
        <taxon>Viridiplantae</taxon>
        <taxon>Streptophyta</taxon>
        <taxon>Embryophyta</taxon>
        <taxon>Tracheophyta</taxon>
        <taxon>Spermatophyta</taxon>
        <taxon>Magnoliopsida</taxon>
        <taxon>eudicotyledons</taxon>
        <taxon>Gunneridae</taxon>
        <taxon>Pentapetalae</taxon>
        <taxon>asterids</taxon>
        <taxon>lamiids</taxon>
        <taxon>Gentianales</taxon>
        <taxon>Apocynaceae</taxon>
        <taxon>Rauvolfioideae</taxon>
        <taxon>Vinceae</taxon>
        <taxon>Catharanthinae</taxon>
        <taxon>Catharanthus</taxon>
    </lineage>
</organism>
<reference evidence="2" key="1">
    <citation type="journal article" date="2023" name="Nat. Plants">
        <title>Single-cell RNA sequencing provides a high-resolution roadmap for understanding the multicellular compartmentation of specialized metabolism.</title>
        <authorList>
            <person name="Sun S."/>
            <person name="Shen X."/>
            <person name="Li Y."/>
            <person name="Li Y."/>
            <person name="Wang S."/>
            <person name="Li R."/>
            <person name="Zhang H."/>
            <person name="Shen G."/>
            <person name="Guo B."/>
            <person name="Wei J."/>
            <person name="Xu J."/>
            <person name="St-Pierre B."/>
            <person name="Chen S."/>
            <person name="Sun C."/>
        </authorList>
    </citation>
    <scope>NUCLEOTIDE SEQUENCE [LARGE SCALE GENOMIC DNA]</scope>
</reference>
<gene>
    <name evidence="1" type="ORF">M9H77_05999</name>
</gene>
<proteinExistence type="predicted"/>
<accession>A0ACC0BQW3</accession>
<keyword evidence="2" id="KW-1185">Reference proteome</keyword>
<comment type="caution">
    <text evidence="1">The sequence shown here is derived from an EMBL/GenBank/DDBJ whole genome shotgun (WGS) entry which is preliminary data.</text>
</comment>
<evidence type="ECO:0000313" key="1">
    <source>
        <dbReference type="EMBL" id="KAI5675049.1"/>
    </source>
</evidence>
<sequence>MTLKPASQTRTQTRTTRRRSACYLHPADPAAGICASCLRERLSGLDSLADLEQPSSVSCSGGNGGDGAGGISCRNKGVSRSPEFRRCRSVSATKCEALAGFAEPRRKSCDVRPRNGNTLARLFDVDDECGGSVADSKVETKNILSGAAAIDVGDEDEDANEEGNRDFHGALQISNGIDGDDDDIEDEGEGKTMKEFIDLELQSKNRKLKDFKDIAENFRGAASVFSKKLRKWRQKQKVKKLTYGSDRGSMSSKSVMNSLKGRTLEEIQSEVPEFAMGRRSCDIEPRFSVDGGRLSLDAGRISFEEPRASWDGYMIAKTIPRLAPMLSVVENAMLAGGNGNKFDNHRLSVDGQMHSIMEDETSSGGSGQSNSDSSSSQRRSSFDRSSSVRSFSKKIVGLEGDELKYISNAKLSPAKLVITERELKDWHLKTVKDDQQEKSSSLSKASIVVENKGSNIGSKKSVRWRKMWNVFGFKQKSYEKECESSSSDAMDSVVTDGSEKQQRDFVEEVKDANGWRLMRSGSIVGPRRSVEVIGPNHSRRRSILADGCPNNRGRDQFLLDHNQNVKYASTNLDDDASLPFYLTPLRSSRRRNSICISGNVLQLN</sequence>
<protein>
    <submittedName>
        <fullName evidence="1">Uncharacterized protein</fullName>
    </submittedName>
</protein>